<dbReference type="InterPro" id="IPR005123">
    <property type="entry name" value="Oxoglu/Fe-dep_dioxygenase_dom"/>
</dbReference>
<evidence type="ECO:0000259" key="6">
    <source>
        <dbReference type="PROSITE" id="PS51471"/>
    </source>
</evidence>
<keyword evidence="8" id="KW-1185">Reference proteome</keyword>
<dbReference type="InterPro" id="IPR026992">
    <property type="entry name" value="DIOX_N"/>
</dbReference>
<dbReference type="PANTHER" id="PTHR10209">
    <property type="entry name" value="OXIDOREDUCTASE, 2OG-FE II OXYGENASE FAMILY PROTEIN"/>
    <property type="match status" value="1"/>
</dbReference>
<dbReference type="InterPro" id="IPR027443">
    <property type="entry name" value="IPNS-like_sf"/>
</dbReference>
<proteinExistence type="inferred from homology"/>
<evidence type="ECO:0000313" key="8">
    <source>
        <dbReference type="Proteomes" id="UP001202328"/>
    </source>
</evidence>
<feature type="domain" description="Fe2OG dioxygenase" evidence="6">
    <location>
        <begin position="222"/>
        <end position="322"/>
    </location>
</feature>
<protein>
    <recommendedName>
        <fullName evidence="6">Fe2OG dioxygenase domain-containing protein</fullName>
    </recommendedName>
</protein>
<keyword evidence="2 5" id="KW-0479">Metal-binding</keyword>
<evidence type="ECO:0000256" key="4">
    <source>
        <dbReference type="ARBA" id="ARBA00023004"/>
    </source>
</evidence>
<sequence length="379" mass="43047">MEKAYINGEKLAVQDESCYDRIKELKAIDETKAGVKGIADAGLLNIPRVFIRPPEELAEEENLLLVAKSKFHVPMIDLEDMENRRKEIVNEIRLASASWGFFQLLNHGIPETVMDGMILGVARFHEQDTEVKKQFYTREFTRKVQYTTNFDWYQTKTAKWKDSFMCSMLSPDLIDPEELPAICRDIMLEYTEHVRILGNTLIELLSEALGIGKDHLIRMGCTNLSVLGNYYPACPQPKLTMGSYKHTDSSFFTLLIQDNIGGLQVLYQNHWVDVKPKHGAIVVNIGDLLQLISNGKFKSAEHRVLANQVGPRVSVASFFSTSSVMKSAKVYNKDLISDEDETDLPVCSNVRVPDYLKHYIKHNNSEGNDGVHSLSHFKF</sequence>
<dbReference type="GO" id="GO:0051213">
    <property type="term" value="F:dioxygenase activity"/>
    <property type="evidence" value="ECO:0007669"/>
    <property type="project" value="UniProtKB-ARBA"/>
</dbReference>
<keyword evidence="3 5" id="KW-0560">Oxidoreductase</keyword>
<reference evidence="7" key="1">
    <citation type="submission" date="2022-04" db="EMBL/GenBank/DDBJ databases">
        <title>A functionally conserved STORR gene fusion in Papaver species that diverged 16.8 million years ago.</title>
        <authorList>
            <person name="Catania T."/>
        </authorList>
    </citation>
    <scope>NUCLEOTIDE SEQUENCE</scope>
    <source>
        <strain evidence="7">S-188037</strain>
    </source>
</reference>
<dbReference type="AlphaFoldDB" id="A0AAD4SJW5"/>
<comment type="caution">
    <text evidence="7">The sequence shown here is derived from an EMBL/GenBank/DDBJ whole genome shotgun (WGS) entry which is preliminary data.</text>
</comment>
<accession>A0AAD4SJW5</accession>
<dbReference type="Proteomes" id="UP001202328">
    <property type="component" value="Unassembled WGS sequence"/>
</dbReference>
<dbReference type="GO" id="GO:0046872">
    <property type="term" value="F:metal ion binding"/>
    <property type="evidence" value="ECO:0007669"/>
    <property type="project" value="UniProtKB-KW"/>
</dbReference>
<dbReference type="Pfam" id="PF03171">
    <property type="entry name" value="2OG-FeII_Oxy"/>
    <property type="match status" value="1"/>
</dbReference>
<dbReference type="PROSITE" id="PS51471">
    <property type="entry name" value="FE2OG_OXY"/>
    <property type="match status" value="1"/>
</dbReference>
<dbReference type="Gene3D" id="2.60.120.330">
    <property type="entry name" value="B-lactam Antibiotic, Isopenicillin N Synthase, Chain"/>
    <property type="match status" value="1"/>
</dbReference>
<evidence type="ECO:0000313" key="7">
    <source>
        <dbReference type="EMBL" id="KAI3908073.1"/>
    </source>
</evidence>
<evidence type="ECO:0000256" key="2">
    <source>
        <dbReference type="ARBA" id="ARBA00022723"/>
    </source>
</evidence>
<organism evidence="7 8">
    <name type="scientific">Papaver atlanticum</name>
    <dbReference type="NCBI Taxonomy" id="357466"/>
    <lineage>
        <taxon>Eukaryota</taxon>
        <taxon>Viridiplantae</taxon>
        <taxon>Streptophyta</taxon>
        <taxon>Embryophyta</taxon>
        <taxon>Tracheophyta</taxon>
        <taxon>Spermatophyta</taxon>
        <taxon>Magnoliopsida</taxon>
        <taxon>Ranunculales</taxon>
        <taxon>Papaveraceae</taxon>
        <taxon>Papaveroideae</taxon>
        <taxon>Papaver</taxon>
    </lineage>
</organism>
<dbReference type="PANTHER" id="PTHR10209:SF884">
    <property type="entry name" value="1-AMINOCYCLOPROPANE-1-CARBOXYLATE OXIDASE HOMOLOG 1-LIKE"/>
    <property type="match status" value="1"/>
</dbReference>
<dbReference type="FunFam" id="2.60.120.330:FF:000005">
    <property type="entry name" value="1-aminocyclopropane-1-carboxylate oxidase homolog 1"/>
    <property type="match status" value="1"/>
</dbReference>
<evidence type="ECO:0000256" key="1">
    <source>
        <dbReference type="ARBA" id="ARBA00008056"/>
    </source>
</evidence>
<evidence type="ECO:0000256" key="3">
    <source>
        <dbReference type="ARBA" id="ARBA00023002"/>
    </source>
</evidence>
<keyword evidence="4 5" id="KW-0408">Iron</keyword>
<comment type="similarity">
    <text evidence="1 5">Belongs to the iron/ascorbate-dependent oxidoreductase family.</text>
</comment>
<name>A0AAD4SJW5_9MAGN</name>
<gene>
    <name evidence="7" type="ORF">MKW98_003718</name>
</gene>
<dbReference type="Pfam" id="PF14226">
    <property type="entry name" value="DIOX_N"/>
    <property type="match status" value="1"/>
</dbReference>
<dbReference type="SUPFAM" id="SSF51197">
    <property type="entry name" value="Clavaminate synthase-like"/>
    <property type="match status" value="1"/>
</dbReference>
<evidence type="ECO:0000256" key="5">
    <source>
        <dbReference type="RuleBase" id="RU003682"/>
    </source>
</evidence>
<dbReference type="EMBL" id="JAJJMB010010543">
    <property type="protein sequence ID" value="KAI3908073.1"/>
    <property type="molecule type" value="Genomic_DNA"/>
</dbReference>
<dbReference type="InterPro" id="IPR044861">
    <property type="entry name" value="IPNS-like_FE2OG_OXY"/>
</dbReference>